<evidence type="ECO:0000313" key="3">
    <source>
        <dbReference type="Proteomes" id="UP000320496"/>
    </source>
</evidence>
<sequence>MRLHLTLSVLGLFFLCGCGGSDELQRVSVDGTVTLDGEPLPDGEIVLRPTDEPGAADGGKIEEGSFSFEATPGAKTVEITAWREIPGSHEQLESGESGSSREQYVPQEYNEKTTLTADIPESGLESPLTFELKTGS</sequence>
<accession>A0A517ZES2</accession>
<reference evidence="2 3" key="1">
    <citation type="submission" date="2019-02" db="EMBL/GenBank/DDBJ databases">
        <title>Deep-cultivation of Planctomycetes and their phenomic and genomic characterization uncovers novel biology.</title>
        <authorList>
            <person name="Wiegand S."/>
            <person name="Jogler M."/>
            <person name="Boedeker C."/>
            <person name="Pinto D."/>
            <person name="Vollmers J."/>
            <person name="Rivas-Marin E."/>
            <person name="Kohn T."/>
            <person name="Peeters S.H."/>
            <person name="Heuer A."/>
            <person name="Rast P."/>
            <person name="Oberbeckmann S."/>
            <person name="Bunk B."/>
            <person name="Jeske O."/>
            <person name="Meyerdierks A."/>
            <person name="Storesund J.E."/>
            <person name="Kallscheuer N."/>
            <person name="Luecker S."/>
            <person name="Lage O.M."/>
            <person name="Pohl T."/>
            <person name="Merkel B.J."/>
            <person name="Hornburger P."/>
            <person name="Mueller R.-W."/>
            <person name="Bruemmer F."/>
            <person name="Labrenz M."/>
            <person name="Spormann A.M."/>
            <person name="Op den Camp H."/>
            <person name="Overmann J."/>
            <person name="Amann R."/>
            <person name="Jetten M.S.M."/>
            <person name="Mascher T."/>
            <person name="Medema M.H."/>
            <person name="Devos D.P."/>
            <person name="Kaster A.-K."/>
            <person name="Ovreas L."/>
            <person name="Rohde M."/>
            <person name="Galperin M.Y."/>
            <person name="Jogler C."/>
        </authorList>
    </citation>
    <scope>NUCLEOTIDE SEQUENCE [LARGE SCALE GENOMIC DNA]</scope>
    <source>
        <strain evidence="2 3">Mal4</strain>
    </source>
</reference>
<feature type="region of interest" description="Disordered" evidence="1">
    <location>
        <begin position="86"/>
        <end position="136"/>
    </location>
</feature>
<dbReference type="KEGG" id="mri:Mal4_53190"/>
<dbReference type="PROSITE" id="PS51257">
    <property type="entry name" value="PROKAR_LIPOPROTEIN"/>
    <property type="match status" value="1"/>
</dbReference>
<protein>
    <recommendedName>
        <fullName evidence="4">Carboxypeptidase regulatory-like domain-containing protein</fullName>
    </recommendedName>
</protein>
<evidence type="ECO:0000313" key="2">
    <source>
        <dbReference type="EMBL" id="QDU40956.1"/>
    </source>
</evidence>
<dbReference type="Proteomes" id="UP000320496">
    <property type="component" value="Chromosome"/>
</dbReference>
<organism evidence="2 3">
    <name type="scientific">Maioricimonas rarisocia</name>
    <dbReference type="NCBI Taxonomy" id="2528026"/>
    <lineage>
        <taxon>Bacteria</taxon>
        <taxon>Pseudomonadati</taxon>
        <taxon>Planctomycetota</taxon>
        <taxon>Planctomycetia</taxon>
        <taxon>Planctomycetales</taxon>
        <taxon>Planctomycetaceae</taxon>
        <taxon>Maioricimonas</taxon>
    </lineage>
</organism>
<dbReference type="AlphaFoldDB" id="A0A517ZES2"/>
<dbReference type="EMBL" id="CP036275">
    <property type="protein sequence ID" value="QDU40956.1"/>
    <property type="molecule type" value="Genomic_DNA"/>
</dbReference>
<dbReference type="RefSeq" id="WP_145372192.1">
    <property type="nucleotide sequence ID" value="NZ_CP036275.1"/>
</dbReference>
<gene>
    <name evidence="2" type="ORF">Mal4_53190</name>
</gene>
<evidence type="ECO:0008006" key="4">
    <source>
        <dbReference type="Google" id="ProtNLM"/>
    </source>
</evidence>
<keyword evidence="3" id="KW-1185">Reference proteome</keyword>
<dbReference type="OrthoDB" id="291697at2"/>
<name>A0A517ZES2_9PLAN</name>
<proteinExistence type="predicted"/>
<evidence type="ECO:0000256" key="1">
    <source>
        <dbReference type="SAM" id="MobiDB-lite"/>
    </source>
</evidence>